<feature type="compositionally biased region" description="Basic and acidic residues" evidence="15">
    <location>
        <begin position="1"/>
        <end position="15"/>
    </location>
</feature>
<evidence type="ECO:0000256" key="2">
    <source>
        <dbReference type="ARBA" id="ARBA00004370"/>
    </source>
</evidence>
<keyword evidence="14 16" id="KW-0472">Membrane</keyword>
<gene>
    <name evidence="18" type="primary">ftsH_10</name>
    <name evidence="18" type="ORF">SDC9_12102</name>
</gene>
<dbReference type="GO" id="GO:0008270">
    <property type="term" value="F:zinc ion binding"/>
    <property type="evidence" value="ECO:0007669"/>
    <property type="project" value="InterPro"/>
</dbReference>
<name>A0A644TJ20_9ZZZZ</name>
<dbReference type="SUPFAM" id="SSF52540">
    <property type="entry name" value="P-loop containing nucleoside triphosphate hydrolases"/>
    <property type="match status" value="1"/>
</dbReference>
<dbReference type="HAMAP" id="MF_01458">
    <property type="entry name" value="FtsH"/>
    <property type="match status" value="1"/>
</dbReference>
<comment type="subcellular location">
    <subcellularLocation>
        <location evidence="2">Membrane</location>
    </subcellularLocation>
</comment>
<dbReference type="InterPro" id="IPR027417">
    <property type="entry name" value="P-loop_NTPase"/>
</dbReference>
<keyword evidence="5 18" id="KW-0645">Protease</keyword>
<feature type="domain" description="AAA+ ATPase" evidence="17">
    <location>
        <begin position="207"/>
        <end position="346"/>
    </location>
</feature>
<evidence type="ECO:0000256" key="13">
    <source>
        <dbReference type="ARBA" id="ARBA00023049"/>
    </source>
</evidence>
<dbReference type="FunFam" id="3.40.50.300:FF:000001">
    <property type="entry name" value="ATP-dependent zinc metalloprotease FtsH"/>
    <property type="match status" value="1"/>
</dbReference>
<dbReference type="EC" id="3.4.24.-" evidence="18"/>
<keyword evidence="6 16" id="KW-0812">Transmembrane</keyword>
<keyword evidence="11" id="KW-0067">ATP-binding</keyword>
<dbReference type="InterPro" id="IPR037219">
    <property type="entry name" value="Peptidase_M41-like"/>
</dbReference>
<dbReference type="Pfam" id="PF06480">
    <property type="entry name" value="FtsH_ext"/>
    <property type="match status" value="1"/>
</dbReference>
<sequence length="627" mass="69328">MSDDNKQDRSPRRPELPQGGPPKANRAALAVFLSLLVLFASFFFFSDKSQARQIPYSAFLSYVELGEVDTVQIVDQKEIKGYLKSVDGSLVEFSTSIPYFDLELLSQLRQKNVKVSGAVAGTSPLRILFELAPWFFGFFLIWIMMRQMQGNNKAFQFGKSRAKRYVDPNKKTTFDDVAGQKEAKYELMEVVDYLKNPQKFAKMGAKIPKGVLLVGMPGTGKTLIAKATAGEANVPFFHMSGSDFVEMFVGVGASRVRDLFEQGRKSAPCILFIDELDAVGRTRGAGYGGGHDEREQTLNQMLVEMDGFDTKDGVIILAATNRPDVLDPALLRPGRFDRQVVVAMPDVAEREAILKIHMGNIPVSDSVDVGKLAKATPGTSGADLANLVNEAALFAIRKSKTTVEMDDFEDARDKILMGVARTSLVITEEEKKATAVHESGHALLHYFLPHADPLHKVTIVPRGRALGLALSLPDKDYYSRSKGWLFDRLVITYGGYAAEKIVYGETTTGTAQDLRQATDMARSMVCEWGMGEDLSPIAYGQEDEPIFLGKEIARHKDYSEDTAKKIDNAIKTLLEGALGRAMEILSRERQRLDRLAAELVQKETLEDLDVRQILGLEIAPPIQPSEA</sequence>
<accession>A0A644TJ20</accession>
<keyword evidence="4" id="KW-1003">Cell membrane</keyword>
<keyword evidence="9 18" id="KW-0378">Hydrolase</keyword>
<dbReference type="GO" id="GO:0030163">
    <property type="term" value="P:protein catabolic process"/>
    <property type="evidence" value="ECO:0007669"/>
    <property type="project" value="TreeGrafter"/>
</dbReference>
<dbReference type="CDD" id="cd19501">
    <property type="entry name" value="RecA-like_FtsH"/>
    <property type="match status" value="1"/>
</dbReference>
<keyword evidence="12 16" id="KW-1133">Transmembrane helix</keyword>
<dbReference type="GO" id="GO:0005524">
    <property type="term" value="F:ATP binding"/>
    <property type="evidence" value="ECO:0007669"/>
    <property type="project" value="UniProtKB-KW"/>
</dbReference>
<dbReference type="SMART" id="SM00382">
    <property type="entry name" value="AAA"/>
    <property type="match status" value="1"/>
</dbReference>
<dbReference type="GO" id="GO:0005886">
    <property type="term" value="C:plasma membrane"/>
    <property type="evidence" value="ECO:0007669"/>
    <property type="project" value="TreeGrafter"/>
</dbReference>
<evidence type="ECO:0000256" key="10">
    <source>
        <dbReference type="ARBA" id="ARBA00022833"/>
    </source>
</evidence>
<evidence type="ECO:0000256" key="5">
    <source>
        <dbReference type="ARBA" id="ARBA00022670"/>
    </source>
</evidence>
<dbReference type="NCBIfam" id="TIGR01241">
    <property type="entry name" value="FtsH_fam"/>
    <property type="match status" value="1"/>
</dbReference>
<protein>
    <submittedName>
        <fullName evidence="18">ATP-dependent zinc metalloprotease FtsH</fullName>
        <ecNumber evidence="18">3.4.24.-</ecNumber>
    </submittedName>
</protein>
<dbReference type="InterPro" id="IPR003959">
    <property type="entry name" value="ATPase_AAA_core"/>
</dbReference>
<dbReference type="Pfam" id="PF17862">
    <property type="entry name" value="AAA_lid_3"/>
    <property type="match status" value="1"/>
</dbReference>
<dbReference type="GO" id="GO:0006508">
    <property type="term" value="P:proteolysis"/>
    <property type="evidence" value="ECO:0007669"/>
    <property type="project" value="UniProtKB-KW"/>
</dbReference>
<dbReference type="InterPro" id="IPR041569">
    <property type="entry name" value="AAA_lid_3"/>
</dbReference>
<evidence type="ECO:0000313" key="18">
    <source>
        <dbReference type="EMBL" id="MPL66427.1"/>
    </source>
</evidence>
<evidence type="ECO:0000256" key="9">
    <source>
        <dbReference type="ARBA" id="ARBA00022801"/>
    </source>
</evidence>
<dbReference type="Gene3D" id="1.10.8.60">
    <property type="match status" value="1"/>
</dbReference>
<dbReference type="FunFam" id="1.20.58.760:FF:000001">
    <property type="entry name" value="ATP-dependent zinc metalloprotease FtsH"/>
    <property type="match status" value="1"/>
</dbReference>
<dbReference type="GO" id="GO:0016887">
    <property type="term" value="F:ATP hydrolysis activity"/>
    <property type="evidence" value="ECO:0007669"/>
    <property type="project" value="InterPro"/>
</dbReference>
<keyword evidence="10" id="KW-0862">Zinc</keyword>
<dbReference type="InterPro" id="IPR000642">
    <property type="entry name" value="Peptidase_M41"/>
</dbReference>
<evidence type="ECO:0000256" key="6">
    <source>
        <dbReference type="ARBA" id="ARBA00022692"/>
    </source>
</evidence>
<dbReference type="Gene3D" id="3.40.50.300">
    <property type="entry name" value="P-loop containing nucleotide triphosphate hydrolases"/>
    <property type="match status" value="1"/>
</dbReference>
<evidence type="ECO:0000256" key="12">
    <source>
        <dbReference type="ARBA" id="ARBA00022989"/>
    </source>
</evidence>
<dbReference type="AlphaFoldDB" id="A0A644TJ20"/>
<evidence type="ECO:0000256" key="3">
    <source>
        <dbReference type="ARBA" id="ARBA00010044"/>
    </source>
</evidence>
<dbReference type="Gene3D" id="3.30.720.210">
    <property type="match status" value="1"/>
</dbReference>
<dbReference type="InterPro" id="IPR003960">
    <property type="entry name" value="ATPase_AAA_CS"/>
</dbReference>
<dbReference type="GO" id="GO:0004222">
    <property type="term" value="F:metalloendopeptidase activity"/>
    <property type="evidence" value="ECO:0007669"/>
    <property type="project" value="InterPro"/>
</dbReference>
<proteinExistence type="inferred from homology"/>
<feature type="transmembrane region" description="Helical" evidence="16">
    <location>
        <begin position="27"/>
        <end position="45"/>
    </location>
</feature>
<organism evidence="18">
    <name type="scientific">bioreactor metagenome</name>
    <dbReference type="NCBI Taxonomy" id="1076179"/>
    <lineage>
        <taxon>unclassified sequences</taxon>
        <taxon>metagenomes</taxon>
        <taxon>ecological metagenomes</taxon>
    </lineage>
</organism>
<dbReference type="PROSITE" id="PS00674">
    <property type="entry name" value="AAA"/>
    <property type="match status" value="1"/>
</dbReference>
<dbReference type="FunFam" id="1.10.8.60:FF:000001">
    <property type="entry name" value="ATP-dependent zinc metalloprotease FtsH"/>
    <property type="match status" value="1"/>
</dbReference>
<evidence type="ECO:0000256" key="4">
    <source>
        <dbReference type="ARBA" id="ARBA00022475"/>
    </source>
</evidence>
<dbReference type="Pfam" id="PF01434">
    <property type="entry name" value="Peptidase_M41"/>
    <property type="match status" value="1"/>
</dbReference>
<evidence type="ECO:0000256" key="14">
    <source>
        <dbReference type="ARBA" id="ARBA00023136"/>
    </source>
</evidence>
<evidence type="ECO:0000256" key="11">
    <source>
        <dbReference type="ARBA" id="ARBA00022840"/>
    </source>
</evidence>
<evidence type="ECO:0000256" key="16">
    <source>
        <dbReference type="SAM" id="Phobius"/>
    </source>
</evidence>
<evidence type="ECO:0000256" key="15">
    <source>
        <dbReference type="SAM" id="MobiDB-lite"/>
    </source>
</evidence>
<comment type="similarity">
    <text evidence="3">In the C-terminal section; belongs to the peptidase M41 family.</text>
</comment>
<evidence type="ECO:0000256" key="1">
    <source>
        <dbReference type="ARBA" id="ARBA00001947"/>
    </source>
</evidence>
<dbReference type="InterPro" id="IPR011546">
    <property type="entry name" value="Pept_M41_FtsH_extracell"/>
</dbReference>
<keyword evidence="13 18" id="KW-0482">Metalloprotease</keyword>
<feature type="transmembrane region" description="Helical" evidence="16">
    <location>
        <begin position="127"/>
        <end position="145"/>
    </location>
</feature>
<dbReference type="InterPro" id="IPR005936">
    <property type="entry name" value="FtsH"/>
</dbReference>
<keyword evidence="8" id="KW-0547">Nucleotide-binding</keyword>
<evidence type="ECO:0000256" key="7">
    <source>
        <dbReference type="ARBA" id="ARBA00022723"/>
    </source>
</evidence>
<dbReference type="GO" id="GO:0004176">
    <property type="term" value="F:ATP-dependent peptidase activity"/>
    <property type="evidence" value="ECO:0007669"/>
    <property type="project" value="InterPro"/>
</dbReference>
<dbReference type="PANTHER" id="PTHR23076">
    <property type="entry name" value="METALLOPROTEASE M41 FTSH"/>
    <property type="match status" value="1"/>
</dbReference>
<comment type="cofactor">
    <cofactor evidence="1">
        <name>Zn(2+)</name>
        <dbReference type="ChEBI" id="CHEBI:29105"/>
    </cofactor>
</comment>
<comment type="caution">
    <text evidence="18">The sequence shown here is derived from an EMBL/GenBank/DDBJ whole genome shotgun (WGS) entry which is preliminary data.</text>
</comment>
<dbReference type="SUPFAM" id="SSF140990">
    <property type="entry name" value="FtsH protease domain-like"/>
    <property type="match status" value="1"/>
</dbReference>
<dbReference type="Pfam" id="PF00004">
    <property type="entry name" value="AAA"/>
    <property type="match status" value="1"/>
</dbReference>
<evidence type="ECO:0000256" key="8">
    <source>
        <dbReference type="ARBA" id="ARBA00022741"/>
    </source>
</evidence>
<dbReference type="InterPro" id="IPR003593">
    <property type="entry name" value="AAA+_ATPase"/>
</dbReference>
<dbReference type="EMBL" id="VSSQ01000032">
    <property type="protein sequence ID" value="MPL66427.1"/>
    <property type="molecule type" value="Genomic_DNA"/>
</dbReference>
<evidence type="ECO:0000259" key="17">
    <source>
        <dbReference type="SMART" id="SM00382"/>
    </source>
</evidence>
<keyword evidence="7" id="KW-0479">Metal-binding</keyword>
<dbReference type="Gene3D" id="1.20.58.760">
    <property type="entry name" value="Peptidase M41"/>
    <property type="match status" value="1"/>
</dbReference>
<reference evidence="18" key="1">
    <citation type="submission" date="2019-08" db="EMBL/GenBank/DDBJ databases">
        <authorList>
            <person name="Kucharzyk K."/>
            <person name="Murdoch R.W."/>
            <person name="Higgins S."/>
            <person name="Loffler F."/>
        </authorList>
    </citation>
    <scope>NUCLEOTIDE SEQUENCE</scope>
</reference>
<dbReference type="PANTHER" id="PTHR23076:SF97">
    <property type="entry name" value="ATP-DEPENDENT ZINC METALLOPROTEASE YME1L1"/>
    <property type="match status" value="1"/>
</dbReference>
<feature type="region of interest" description="Disordered" evidence="15">
    <location>
        <begin position="1"/>
        <end position="22"/>
    </location>
</feature>